<name>A0A397UK63_9GLOM</name>
<accession>A0A397UK63</accession>
<sequence length="367" mass="42092">MSATDKPSDMDTGALEGTYPVLDSQMDIDKDEVCIEKKRKTGHDEMEYISTTLVLEETIEVIDIKFSPENPYLEKQQTIDSHVDDQVIMVNAGEVRNYPNVQETKIDSGTEIAQPTLDEDCFFDFDIVDHTKGNSSMDATTVMEVDSKATVTEQLVIDKQKFGHSNPYEVLTHDMVTQNENENYIEIEGNKTGMDTGLEVSIKEREEEERMEGTKGERIETESVNTIEGDEEVRRQETKHMSYSEAASRYKKKKRVVKYSVDNRWAEDVKAGLIRLLKKERNTFDCELWGYNKMIEAFENPELLVTLIQHKMATALVDYPIPSAIRTKLQYRDTAFFRSFTLYKTRPVPAATSERLRNDVTESNGKI</sequence>
<dbReference type="EMBL" id="QKWP01001224">
    <property type="protein sequence ID" value="RIB10655.1"/>
    <property type="molecule type" value="Genomic_DNA"/>
</dbReference>
<comment type="caution">
    <text evidence="2">The sequence shown here is derived from an EMBL/GenBank/DDBJ whole genome shotgun (WGS) entry which is preliminary data.</text>
</comment>
<proteinExistence type="predicted"/>
<evidence type="ECO:0000313" key="2">
    <source>
        <dbReference type="EMBL" id="RIB10655.1"/>
    </source>
</evidence>
<evidence type="ECO:0000256" key="1">
    <source>
        <dbReference type="SAM" id="MobiDB-lite"/>
    </source>
</evidence>
<feature type="region of interest" description="Disordered" evidence="1">
    <location>
        <begin position="1"/>
        <end position="22"/>
    </location>
</feature>
<reference evidence="2 3" key="1">
    <citation type="submission" date="2018-06" db="EMBL/GenBank/DDBJ databases">
        <title>Comparative genomics reveals the genomic features of Rhizophagus irregularis, R. cerebriforme, R. diaphanum and Gigaspora rosea, and their symbiotic lifestyle signature.</title>
        <authorList>
            <person name="Morin E."/>
            <person name="San Clemente H."/>
            <person name="Chen E.C.H."/>
            <person name="De La Providencia I."/>
            <person name="Hainaut M."/>
            <person name="Kuo A."/>
            <person name="Kohler A."/>
            <person name="Murat C."/>
            <person name="Tang N."/>
            <person name="Roy S."/>
            <person name="Loubradou J."/>
            <person name="Henrissat B."/>
            <person name="Grigoriev I.V."/>
            <person name="Corradi N."/>
            <person name="Roux C."/>
            <person name="Martin F.M."/>
        </authorList>
    </citation>
    <scope>NUCLEOTIDE SEQUENCE [LARGE SCALE GENOMIC DNA]</scope>
    <source>
        <strain evidence="2 3">DAOM 194757</strain>
    </source>
</reference>
<organism evidence="2 3">
    <name type="scientific">Gigaspora rosea</name>
    <dbReference type="NCBI Taxonomy" id="44941"/>
    <lineage>
        <taxon>Eukaryota</taxon>
        <taxon>Fungi</taxon>
        <taxon>Fungi incertae sedis</taxon>
        <taxon>Mucoromycota</taxon>
        <taxon>Glomeromycotina</taxon>
        <taxon>Glomeromycetes</taxon>
        <taxon>Diversisporales</taxon>
        <taxon>Gigasporaceae</taxon>
        <taxon>Gigaspora</taxon>
    </lineage>
</organism>
<evidence type="ECO:0000313" key="3">
    <source>
        <dbReference type="Proteomes" id="UP000266673"/>
    </source>
</evidence>
<dbReference type="Proteomes" id="UP000266673">
    <property type="component" value="Unassembled WGS sequence"/>
</dbReference>
<dbReference type="AlphaFoldDB" id="A0A397UK63"/>
<protein>
    <submittedName>
        <fullName evidence="2">Uncharacterized protein</fullName>
    </submittedName>
</protein>
<gene>
    <name evidence="2" type="ORF">C2G38_2250623</name>
</gene>
<keyword evidence="3" id="KW-1185">Reference proteome</keyword>